<evidence type="ECO:0000313" key="4">
    <source>
        <dbReference type="Proteomes" id="UP000272627"/>
    </source>
</evidence>
<accession>A0A0P9UZ34</accession>
<dbReference type="EMBL" id="RBOA01000060">
    <property type="protein sequence ID" value="RMM03378.1"/>
    <property type="molecule type" value="Genomic_DNA"/>
</dbReference>
<protein>
    <submittedName>
        <fullName evidence="1">Uncharacterized protein</fullName>
    </submittedName>
</protein>
<reference evidence="2 4" key="2">
    <citation type="submission" date="2018-08" db="EMBL/GenBank/DDBJ databases">
        <title>Recombination of ecologically and evolutionarily significant loci maintains genetic cohesion in the Pseudomonas syringae species complex.</title>
        <authorList>
            <person name="Dillon M."/>
            <person name="Thakur S."/>
            <person name="Almeida R.N.D."/>
            <person name="Weir B.S."/>
            <person name="Guttman D.S."/>
        </authorList>
    </citation>
    <scope>NUCLEOTIDE SEQUENCE [LARGE SCALE GENOMIC DNA]</scope>
    <source>
        <strain evidence="2 4">ICMP 8636</strain>
    </source>
</reference>
<dbReference type="AlphaFoldDB" id="A0A0P9UZ34"/>
<evidence type="ECO:0000313" key="2">
    <source>
        <dbReference type="EMBL" id="RMM03378.1"/>
    </source>
</evidence>
<sequence length="46" mass="5210">MRLASLKVFSWAAMWTEVLLAKSAVFRTFSFENNATQPLTPSFNIS</sequence>
<dbReference type="Proteomes" id="UP000050490">
    <property type="component" value="Unassembled WGS sequence"/>
</dbReference>
<comment type="caution">
    <text evidence="1">The sequence shown here is derived from an EMBL/GenBank/DDBJ whole genome shotgun (WGS) entry which is preliminary data.</text>
</comment>
<name>A0A0P9UZ34_PSEA0</name>
<evidence type="ECO:0000313" key="1">
    <source>
        <dbReference type="EMBL" id="KPX30963.1"/>
    </source>
</evidence>
<proteinExistence type="predicted"/>
<organism evidence="1 3">
    <name type="scientific">Pseudomonas amygdali pv. eriobotryae</name>
    <dbReference type="NCBI Taxonomy" id="129137"/>
    <lineage>
        <taxon>Bacteria</taxon>
        <taxon>Pseudomonadati</taxon>
        <taxon>Pseudomonadota</taxon>
        <taxon>Gammaproteobacteria</taxon>
        <taxon>Pseudomonadales</taxon>
        <taxon>Pseudomonadaceae</taxon>
        <taxon>Pseudomonas</taxon>
        <taxon>Pseudomonas amygdali</taxon>
    </lineage>
</organism>
<evidence type="ECO:0000313" key="3">
    <source>
        <dbReference type="Proteomes" id="UP000050490"/>
    </source>
</evidence>
<dbReference type="EMBL" id="LJQI01000174">
    <property type="protein sequence ID" value="KPX30963.1"/>
    <property type="molecule type" value="Genomic_DNA"/>
</dbReference>
<dbReference type="Proteomes" id="UP000272627">
    <property type="component" value="Unassembled WGS sequence"/>
</dbReference>
<reference evidence="1 3" key="1">
    <citation type="submission" date="2015-09" db="EMBL/GenBank/DDBJ databases">
        <title>Genome announcement of multiple Pseudomonas syringae strains.</title>
        <authorList>
            <person name="Thakur S."/>
            <person name="Wang P.W."/>
            <person name="Gong Y."/>
            <person name="Weir B.S."/>
            <person name="Guttman D.S."/>
        </authorList>
    </citation>
    <scope>NUCLEOTIDE SEQUENCE [LARGE SCALE GENOMIC DNA]</scope>
    <source>
        <strain evidence="1 3">ICMP4455</strain>
    </source>
</reference>
<gene>
    <name evidence="1" type="ORF">ALO70_102525</name>
    <name evidence="2" type="ORF">ALQ86_102683</name>
</gene>